<dbReference type="GO" id="GO:0017004">
    <property type="term" value="P:cytochrome complex assembly"/>
    <property type="evidence" value="ECO:0007669"/>
    <property type="project" value="UniProtKB-KW"/>
</dbReference>
<dbReference type="Gene3D" id="3.40.30.10">
    <property type="entry name" value="Glutaredoxin"/>
    <property type="match status" value="1"/>
</dbReference>
<dbReference type="OrthoDB" id="9815205at2"/>
<evidence type="ECO:0000256" key="3">
    <source>
        <dbReference type="ARBA" id="ARBA00023284"/>
    </source>
</evidence>
<evidence type="ECO:0000313" key="5">
    <source>
        <dbReference type="EMBL" id="PKD43683.1"/>
    </source>
</evidence>
<dbReference type="SUPFAM" id="SSF52833">
    <property type="entry name" value="Thioredoxin-like"/>
    <property type="match status" value="1"/>
</dbReference>
<dbReference type="GO" id="GO:0030313">
    <property type="term" value="C:cell envelope"/>
    <property type="evidence" value="ECO:0007669"/>
    <property type="project" value="UniProtKB-SubCell"/>
</dbReference>
<keyword evidence="2" id="KW-0201">Cytochrome c-type biogenesis</keyword>
<dbReference type="InterPro" id="IPR050553">
    <property type="entry name" value="Thioredoxin_ResA/DsbE_sf"/>
</dbReference>
<evidence type="ECO:0000256" key="1">
    <source>
        <dbReference type="ARBA" id="ARBA00004196"/>
    </source>
</evidence>
<dbReference type="InterPro" id="IPR013766">
    <property type="entry name" value="Thioredoxin_domain"/>
</dbReference>
<name>A0A2N0VHL4_9BACT</name>
<dbReference type="CDD" id="cd02966">
    <property type="entry name" value="TlpA_like_family"/>
    <property type="match status" value="1"/>
</dbReference>
<keyword evidence="6" id="KW-1185">Reference proteome</keyword>
<comment type="subcellular location">
    <subcellularLocation>
        <location evidence="1">Cell envelope</location>
    </subcellularLocation>
</comment>
<evidence type="ECO:0000259" key="4">
    <source>
        <dbReference type="PROSITE" id="PS51352"/>
    </source>
</evidence>
<evidence type="ECO:0000256" key="2">
    <source>
        <dbReference type="ARBA" id="ARBA00022748"/>
    </source>
</evidence>
<dbReference type="Proteomes" id="UP000233398">
    <property type="component" value="Unassembled WGS sequence"/>
</dbReference>
<proteinExistence type="predicted"/>
<dbReference type="EMBL" id="PISP01000002">
    <property type="protein sequence ID" value="PKD43683.1"/>
    <property type="molecule type" value="Genomic_DNA"/>
</dbReference>
<dbReference type="PANTHER" id="PTHR42852">
    <property type="entry name" value="THIOL:DISULFIDE INTERCHANGE PROTEIN DSBE"/>
    <property type="match status" value="1"/>
</dbReference>
<dbReference type="PANTHER" id="PTHR42852:SF17">
    <property type="entry name" value="THIOREDOXIN-LIKE PROTEIN HI_1115"/>
    <property type="match status" value="1"/>
</dbReference>
<sequence>MFINLKTKLNIKLMKYFKFLIIPFLLLNFISCGSSDDSVEAIVENAVFNDLDGNQVSVKDFEGKLVLIDFWESWCGPCLQVFPSMDELREEYPDQFEVLAVTVGMNEGPEDARAFAEENGYDFNWLYDETGVFVKLGGQGIPFKAFVDPDGNFIKIEMGSYGREGDYNKTKEMIEEYF</sequence>
<dbReference type="InterPro" id="IPR013740">
    <property type="entry name" value="Redoxin"/>
</dbReference>
<dbReference type="PROSITE" id="PS51352">
    <property type="entry name" value="THIOREDOXIN_2"/>
    <property type="match status" value="1"/>
</dbReference>
<dbReference type="PROSITE" id="PS00194">
    <property type="entry name" value="THIOREDOXIN_1"/>
    <property type="match status" value="1"/>
</dbReference>
<reference evidence="5 6" key="1">
    <citation type="submission" date="2017-11" db="EMBL/GenBank/DDBJ databases">
        <title>Rhodohalobacter 15182 sp. nov., isolated from a salt lake.</title>
        <authorList>
            <person name="Han S."/>
        </authorList>
    </citation>
    <scope>NUCLEOTIDE SEQUENCE [LARGE SCALE GENOMIC DNA]</scope>
    <source>
        <strain evidence="5 6">15182</strain>
    </source>
</reference>
<organism evidence="5 6">
    <name type="scientific">Rhodohalobacter barkolensis</name>
    <dbReference type="NCBI Taxonomy" id="2053187"/>
    <lineage>
        <taxon>Bacteria</taxon>
        <taxon>Pseudomonadati</taxon>
        <taxon>Balneolota</taxon>
        <taxon>Balneolia</taxon>
        <taxon>Balneolales</taxon>
        <taxon>Balneolaceae</taxon>
        <taxon>Rhodohalobacter</taxon>
    </lineage>
</organism>
<dbReference type="Pfam" id="PF08534">
    <property type="entry name" value="Redoxin"/>
    <property type="match status" value="1"/>
</dbReference>
<dbReference type="InterPro" id="IPR017937">
    <property type="entry name" value="Thioredoxin_CS"/>
</dbReference>
<feature type="domain" description="Thioredoxin" evidence="4">
    <location>
        <begin position="37"/>
        <end position="178"/>
    </location>
</feature>
<gene>
    <name evidence="5" type="ORF">CWD77_08975</name>
</gene>
<dbReference type="InterPro" id="IPR036249">
    <property type="entry name" value="Thioredoxin-like_sf"/>
</dbReference>
<accession>A0A2N0VHL4</accession>
<evidence type="ECO:0000313" key="6">
    <source>
        <dbReference type="Proteomes" id="UP000233398"/>
    </source>
</evidence>
<protein>
    <submittedName>
        <fullName evidence="5">TlpA family protein disulfide reductase</fullName>
    </submittedName>
</protein>
<dbReference type="AlphaFoldDB" id="A0A2N0VHL4"/>
<comment type="caution">
    <text evidence="5">The sequence shown here is derived from an EMBL/GenBank/DDBJ whole genome shotgun (WGS) entry which is preliminary data.</text>
</comment>
<keyword evidence="3" id="KW-0676">Redox-active center</keyword>
<dbReference type="GO" id="GO:0016491">
    <property type="term" value="F:oxidoreductase activity"/>
    <property type="evidence" value="ECO:0007669"/>
    <property type="project" value="InterPro"/>
</dbReference>